<evidence type="ECO:0000313" key="2">
    <source>
        <dbReference type="EMBL" id="EHQ29761.1"/>
    </source>
</evidence>
<dbReference type="Proteomes" id="UP000002774">
    <property type="component" value="Chromosome"/>
</dbReference>
<evidence type="ECO:0000313" key="3">
    <source>
        <dbReference type="Proteomes" id="UP000002774"/>
    </source>
</evidence>
<keyword evidence="1" id="KW-1133">Transmembrane helix</keyword>
<evidence type="ECO:0008006" key="4">
    <source>
        <dbReference type="Google" id="ProtNLM"/>
    </source>
</evidence>
<dbReference type="HOGENOM" id="CLU_1353402_0_0_10"/>
<keyword evidence="3" id="KW-1185">Reference proteome</keyword>
<feature type="transmembrane region" description="Helical" evidence="1">
    <location>
        <begin position="49"/>
        <end position="69"/>
    </location>
</feature>
<dbReference type="AlphaFoldDB" id="H1Y3J3"/>
<accession>H1Y3J3</accession>
<organism evidence="2 3">
    <name type="scientific">Mucilaginibacter paludis DSM 18603</name>
    <dbReference type="NCBI Taxonomy" id="714943"/>
    <lineage>
        <taxon>Bacteria</taxon>
        <taxon>Pseudomonadati</taxon>
        <taxon>Bacteroidota</taxon>
        <taxon>Sphingobacteriia</taxon>
        <taxon>Sphingobacteriales</taxon>
        <taxon>Sphingobacteriaceae</taxon>
        <taxon>Mucilaginibacter</taxon>
    </lineage>
</organism>
<gene>
    <name evidence="2" type="ORF">Mucpa_5692</name>
</gene>
<dbReference type="STRING" id="714943.Mucpa_5692"/>
<evidence type="ECO:0000256" key="1">
    <source>
        <dbReference type="SAM" id="Phobius"/>
    </source>
</evidence>
<dbReference type="EMBL" id="CM001403">
    <property type="protein sequence ID" value="EHQ29761.1"/>
    <property type="molecule type" value="Genomic_DNA"/>
</dbReference>
<proteinExistence type="predicted"/>
<reference evidence="2" key="1">
    <citation type="submission" date="2011-09" db="EMBL/GenBank/DDBJ databases">
        <title>The permanent draft genome of Mucilaginibacter paludis DSM 18603.</title>
        <authorList>
            <consortium name="US DOE Joint Genome Institute (JGI-PGF)"/>
            <person name="Lucas S."/>
            <person name="Han J."/>
            <person name="Lapidus A."/>
            <person name="Bruce D."/>
            <person name="Goodwin L."/>
            <person name="Pitluck S."/>
            <person name="Peters L."/>
            <person name="Kyrpides N."/>
            <person name="Mavromatis K."/>
            <person name="Ivanova N."/>
            <person name="Mikhailova N."/>
            <person name="Held B."/>
            <person name="Detter J.C."/>
            <person name="Tapia R."/>
            <person name="Han C."/>
            <person name="Land M."/>
            <person name="Hauser L."/>
            <person name="Markowitz V."/>
            <person name="Cheng J.-F."/>
            <person name="Hugenholtz P."/>
            <person name="Woyke T."/>
            <person name="Wu D."/>
            <person name="Tindall B."/>
            <person name="Brambilla E."/>
            <person name="Klenk H.-P."/>
            <person name="Eisen J.A."/>
        </authorList>
    </citation>
    <scope>NUCLEOTIDE SEQUENCE [LARGE SCALE GENOMIC DNA]</scope>
    <source>
        <strain evidence="2">DSM 18603</strain>
    </source>
</reference>
<keyword evidence="1" id="KW-0472">Membrane</keyword>
<protein>
    <recommendedName>
        <fullName evidence="4">Transmembrane protein</fullName>
    </recommendedName>
</protein>
<keyword evidence="1" id="KW-0812">Transmembrane</keyword>
<name>H1Y3J3_9SPHI</name>
<sequence>MRPARLGDCSMANDPRLATDKKPTFFNNSLWIGVLAGVCGGEVGQMWGIGGLVGSLGLGVAAGCVGAAIEKKGMEHDLKYGKEVRTPTIWNKDLALWGLAGMAIGSVLETLVPTRGILRSIAAAWFTVNGAECGKRRMEEDYQRAKEDDQCRSILTGKKNNAIKDATTINAKQEETAIKPDKKFQKKLLNERLEKDKVEMTL</sequence>